<proteinExistence type="predicted"/>
<dbReference type="EMBL" id="CP053418">
    <property type="protein sequence ID" value="QJW84975.1"/>
    <property type="molecule type" value="Genomic_DNA"/>
</dbReference>
<feature type="region of interest" description="Disordered" evidence="1">
    <location>
        <begin position="24"/>
        <end position="45"/>
    </location>
</feature>
<evidence type="ECO:0000256" key="1">
    <source>
        <dbReference type="SAM" id="MobiDB-lite"/>
    </source>
</evidence>
<feature type="compositionally biased region" description="Basic and acidic residues" evidence="1">
    <location>
        <begin position="24"/>
        <end position="33"/>
    </location>
</feature>
<evidence type="ECO:0000313" key="2">
    <source>
        <dbReference type="EMBL" id="QJW84975.1"/>
    </source>
</evidence>
<keyword evidence="3" id="KW-1185">Reference proteome</keyword>
<name>A0ABX6P4G0_9BURK</name>
<organism evidence="2 3">
    <name type="scientific">Ramlibacter terrae</name>
    <dbReference type="NCBI Taxonomy" id="2732511"/>
    <lineage>
        <taxon>Bacteria</taxon>
        <taxon>Pseudomonadati</taxon>
        <taxon>Pseudomonadota</taxon>
        <taxon>Betaproteobacteria</taxon>
        <taxon>Burkholderiales</taxon>
        <taxon>Comamonadaceae</taxon>
        <taxon>Ramlibacter</taxon>
    </lineage>
</organism>
<reference evidence="2 3" key="2">
    <citation type="submission" date="2020-05" db="EMBL/GenBank/DDBJ databases">
        <authorList>
            <person name="Khan S.A."/>
            <person name="Jeon C.O."/>
            <person name="Chun B.H."/>
        </authorList>
    </citation>
    <scope>NUCLEOTIDE SEQUENCE [LARGE SCALE GENOMIC DNA]</scope>
    <source>
        <strain evidence="2 3">H242</strain>
    </source>
</reference>
<evidence type="ECO:0000313" key="3">
    <source>
        <dbReference type="Proteomes" id="UP000500826"/>
    </source>
</evidence>
<protein>
    <submittedName>
        <fullName evidence="2">Uncharacterized protein</fullName>
    </submittedName>
</protein>
<accession>A0ABX6P4G0</accession>
<gene>
    <name evidence="2" type="ORF">HK414_19705</name>
</gene>
<sequence>MTTALQQSDDNVQVFVQLLRKAEEEAKAEEDGKPAVNADGATCKP</sequence>
<dbReference type="Proteomes" id="UP000500826">
    <property type="component" value="Chromosome"/>
</dbReference>
<reference evidence="2 3" key="1">
    <citation type="submission" date="2020-05" db="EMBL/GenBank/DDBJ databases">
        <title>Ramlibacter rhizophilus sp. nov., isolated from rhizosphere soil of national flower Mugunghwa from South Korea.</title>
        <authorList>
            <person name="Zheng-Fei Y."/>
            <person name="Huan T."/>
        </authorList>
    </citation>
    <scope>NUCLEOTIDE SEQUENCE [LARGE SCALE GENOMIC DNA]</scope>
    <source>
        <strain evidence="2 3">H242</strain>
    </source>
</reference>